<evidence type="ECO:0000313" key="3">
    <source>
        <dbReference type="EMBL" id="VDN04041.1"/>
    </source>
</evidence>
<evidence type="ECO:0000313" key="4">
    <source>
        <dbReference type="Proteomes" id="UP000276776"/>
    </source>
</evidence>
<feature type="transmembrane region" description="Helical" evidence="2">
    <location>
        <begin position="45"/>
        <end position="73"/>
    </location>
</feature>
<dbReference type="OrthoDB" id="5824408at2759"/>
<evidence type="ECO:0000313" key="5">
    <source>
        <dbReference type="WBParaSite" id="TCLT_0000667701-mRNA-1"/>
    </source>
</evidence>
<name>A0A0N5D1F3_THECL</name>
<keyword evidence="2" id="KW-0472">Membrane</keyword>
<protein>
    <submittedName>
        <fullName evidence="5">Poly-beta-1,6-N-acetyl-D-glucosamine biosynthesis protein PgaD</fullName>
    </submittedName>
</protein>
<dbReference type="WBParaSite" id="TCLT_0000667701-mRNA-1">
    <property type="protein sequence ID" value="TCLT_0000667701-mRNA-1"/>
    <property type="gene ID" value="TCLT_0000667701"/>
</dbReference>
<dbReference type="Proteomes" id="UP000276776">
    <property type="component" value="Unassembled WGS sequence"/>
</dbReference>
<keyword evidence="2" id="KW-0812">Transmembrane</keyword>
<gene>
    <name evidence="3" type="ORF">TCLT_LOCUS6666</name>
</gene>
<sequence length="156" mass="17788">MPNPLRWQVTVPLSLLYVAFIFYLSGPIGLYTGHGTLLKVYYYRVIVIEVIVDLIFSILWFFTAITYFAGFYVHGKTLKFFRTRWNGYDDGDLVLATKLRAQGLPVAVYNMREYFTFFKLEHESESQLQKEQRAATGAMKSSGKSAKLNSGNSVTG</sequence>
<evidence type="ECO:0000256" key="1">
    <source>
        <dbReference type="SAM" id="MobiDB-lite"/>
    </source>
</evidence>
<feature type="region of interest" description="Disordered" evidence="1">
    <location>
        <begin position="128"/>
        <end position="156"/>
    </location>
</feature>
<dbReference type="OMA" id="KFFRTRW"/>
<reference evidence="3 4" key="2">
    <citation type="submission" date="2018-11" db="EMBL/GenBank/DDBJ databases">
        <authorList>
            <consortium name="Pathogen Informatics"/>
        </authorList>
    </citation>
    <scope>NUCLEOTIDE SEQUENCE [LARGE SCALE GENOMIC DNA]</scope>
</reference>
<dbReference type="EMBL" id="UYYF01004434">
    <property type="protein sequence ID" value="VDN04041.1"/>
    <property type="molecule type" value="Genomic_DNA"/>
</dbReference>
<proteinExistence type="predicted"/>
<evidence type="ECO:0000256" key="2">
    <source>
        <dbReference type="SAM" id="Phobius"/>
    </source>
</evidence>
<accession>A0A0N5D1F3</accession>
<feature type="transmembrane region" description="Helical" evidence="2">
    <location>
        <begin position="7"/>
        <end position="25"/>
    </location>
</feature>
<dbReference type="AlphaFoldDB" id="A0A0N5D1F3"/>
<organism evidence="5">
    <name type="scientific">Thelazia callipaeda</name>
    <name type="common">Oriental eyeworm</name>
    <name type="synonym">Parasitic nematode</name>
    <dbReference type="NCBI Taxonomy" id="103827"/>
    <lineage>
        <taxon>Eukaryota</taxon>
        <taxon>Metazoa</taxon>
        <taxon>Ecdysozoa</taxon>
        <taxon>Nematoda</taxon>
        <taxon>Chromadorea</taxon>
        <taxon>Rhabditida</taxon>
        <taxon>Spirurina</taxon>
        <taxon>Spiruromorpha</taxon>
        <taxon>Thelazioidea</taxon>
        <taxon>Thelaziidae</taxon>
        <taxon>Thelazia</taxon>
    </lineage>
</organism>
<feature type="compositionally biased region" description="Polar residues" evidence="1">
    <location>
        <begin position="142"/>
        <end position="156"/>
    </location>
</feature>
<keyword evidence="2" id="KW-1133">Transmembrane helix</keyword>
<keyword evidence="4" id="KW-1185">Reference proteome</keyword>
<reference evidence="5" key="1">
    <citation type="submission" date="2017-02" db="UniProtKB">
        <authorList>
            <consortium name="WormBaseParasite"/>
        </authorList>
    </citation>
    <scope>IDENTIFICATION</scope>
</reference>